<dbReference type="AlphaFoldDB" id="A0A099KCP5"/>
<gene>
    <name evidence="2" type="ORF">GAB14E_4518</name>
</gene>
<sequence>MMTLMKENIYKFIVLFLLCINSALADDKTIVELDATWAEMSRIVAEGDFSGLKAAYHPDAIFVSGSAKTSYSMDKAFLRWQQDFADTKAGKILAQVDFRLSSRMHNQNSAHETGMYHYFSIDEAGKRNDYYVQLEALFVKKSGKWLMMMEFQKSSSTKMQWDLLQ</sequence>
<evidence type="ECO:0000313" key="3">
    <source>
        <dbReference type="Proteomes" id="UP000029868"/>
    </source>
</evidence>
<evidence type="ECO:0008006" key="4">
    <source>
        <dbReference type="Google" id="ProtNLM"/>
    </source>
</evidence>
<evidence type="ECO:0000313" key="2">
    <source>
        <dbReference type="EMBL" id="KGJ87363.1"/>
    </source>
</evidence>
<reference evidence="2 3" key="1">
    <citation type="submission" date="2014-08" db="EMBL/GenBank/DDBJ databases">
        <title>Genomic and Phenotypic Diversity of Colwellia psychrerythraea strains from Disparate Marine Basins.</title>
        <authorList>
            <person name="Techtmann S.M."/>
            <person name="Stelling S.C."/>
            <person name="Utturkar S.M."/>
            <person name="Alshibli N."/>
            <person name="Harris A."/>
            <person name="Brown S.D."/>
            <person name="Hazen T.C."/>
        </authorList>
    </citation>
    <scope>NUCLEOTIDE SEQUENCE [LARGE SCALE GENOMIC DNA]</scope>
    <source>
        <strain evidence="2 3">GAB14E</strain>
    </source>
</reference>
<dbReference type="PATRIC" id="fig|28229.3.peg.4498"/>
<dbReference type="Gene3D" id="3.10.450.50">
    <property type="match status" value="1"/>
</dbReference>
<keyword evidence="1" id="KW-0732">Signal</keyword>
<dbReference type="InterPro" id="IPR032710">
    <property type="entry name" value="NTF2-like_dom_sf"/>
</dbReference>
<dbReference type="Proteomes" id="UP000029868">
    <property type="component" value="Unassembled WGS sequence"/>
</dbReference>
<comment type="caution">
    <text evidence="2">The sequence shown here is derived from an EMBL/GenBank/DDBJ whole genome shotgun (WGS) entry which is preliminary data.</text>
</comment>
<name>A0A099KCP5_COLPS</name>
<accession>A0A099KCP5</accession>
<evidence type="ECO:0000256" key="1">
    <source>
        <dbReference type="SAM" id="SignalP"/>
    </source>
</evidence>
<feature type="chain" id="PRO_5001948503" description="DUF4440 domain-containing protein" evidence="1">
    <location>
        <begin position="26"/>
        <end position="165"/>
    </location>
</feature>
<feature type="signal peptide" evidence="1">
    <location>
        <begin position="1"/>
        <end position="25"/>
    </location>
</feature>
<dbReference type="SUPFAM" id="SSF54427">
    <property type="entry name" value="NTF2-like"/>
    <property type="match status" value="1"/>
</dbReference>
<organism evidence="2 3">
    <name type="scientific">Colwellia psychrerythraea</name>
    <name type="common">Vibrio psychroerythus</name>
    <dbReference type="NCBI Taxonomy" id="28229"/>
    <lineage>
        <taxon>Bacteria</taxon>
        <taxon>Pseudomonadati</taxon>
        <taxon>Pseudomonadota</taxon>
        <taxon>Gammaproteobacteria</taxon>
        <taxon>Alteromonadales</taxon>
        <taxon>Colwelliaceae</taxon>
        <taxon>Colwellia</taxon>
    </lineage>
</organism>
<protein>
    <recommendedName>
        <fullName evidence="4">DUF4440 domain-containing protein</fullName>
    </recommendedName>
</protein>
<dbReference type="EMBL" id="JQEC01000072">
    <property type="protein sequence ID" value="KGJ87363.1"/>
    <property type="molecule type" value="Genomic_DNA"/>
</dbReference>
<proteinExistence type="predicted"/>